<gene>
    <name evidence="9" type="ORF">UNLARM2_0096</name>
</gene>
<reference evidence="9 10" key="2">
    <citation type="journal article" date="2010" name="Proc. Natl. Acad. Sci. U.S.A.">
        <title>Enigmatic, ultrasmall, uncultivated Archaea.</title>
        <authorList>
            <person name="Baker B.J."/>
            <person name="Comolli L.R."/>
            <person name="Dick G.J."/>
            <person name="Hauser L.J."/>
            <person name="Hyatt D."/>
            <person name="Dill B.D."/>
            <person name="Land M.L."/>
            <person name="Verberkmoes N.C."/>
            <person name="Hettich R.L."/>
            <person name="Banfield J.F."/>
        </authorList>
    </citation>
    <scope>NUCLEOTIDE SEQUENCE [LARGE SCALE GENOMIC DNA]</scope>
    <source>
        <strain evidence="9">ARMAN-2</strain>
    </source>
</reference>
<dbReference type="Pfam" id="PF00482">
    <property type="entry name" value="T2SSF"/>
    <property type="match status" value="1"/>
</dbReference>
<dbReference type="EMBL" id="GG697237">
    <property type="protein sequence ID" value="EET90420.1"/>
    <property type="molecule type" value="Genomic_DNA"/>
</dbReference>
<evidence type="ECO:0000256" key="2">
    <source>
        <dbReference type="ARBA" id="ARBA00022475"/>
    </source>
</evidence>
<sequence length="365" mass="40227">MMFGKKKTQPKTVEVDGKIIALQPKPKKGLFGGGKAKSKQKPNLQQKPGQSIPSAQTFAQPSQPQQPNATTIPNASPQGKRPSQRKKPGKFENYVEKLALKQKGLEEALRAQDIKETPKQFVKRMVMTSMLLAVVIGLTLIILFIHLNLSPALGVVMGGGIGFVMYMMLLNNFLRFPIQKSNKGAKKVERDILFAARDMIISLRSGMPLFNAIVSISTGYADASKEFAKIVERVQLGMPLEEAIDQTIADTKSDSFRRIMLQASVSIKAGADIVSALQTVIDQLSQERYIELRRYGQRLNAIAMFYMLFGVILPSMGIAVVTILTTFIALFTVTPILLYAVLVGIGFLQVVFLIMISSSRPVFSM</sequence>
<protein>
    <submittedName>
        <fullName evidence="9">Type II secretion system protein</fullName>
    </submittedName>
</protein>
<dbReference type="PANTHER" id="PTHR35402:SF2">
    <property type="entry name" value="FLAGELLA ACCESSORY PROTEIN J"/>
    <property type="match status" value="1"/>
</dbReference>
<dbReference type="Proteomes" id="UP000332487">
    <property type="component" value="Unassembled WGS sequence"/>
</dbReference>
<feature type="transmembrane region" description="Helical" evidence="7">
    <location>
        <begin position="336"/>
        <end position="356"/>
    </location>
</feature>
<feature type="transmembrane region" description="Helical" evidence="7">
    <location>
        <begin position="153"/>
        <end position="174"/>
    </location>
</feature>
<feature type="compositionally biased region" description="Polar residues" evidence="6">
    <location>
        <begin position="41"/>
        <end position="77"/>
    </location>
</feature>
<evidence type="ECO:0000256" key="3">
    <source>
        <dbReference type="ARBA" id="ARBA00022692"/>
    </source>
</evidence>
<evidence type="ECO:0000259" key="8">
    <source>
        <dbReference type="Pfam" id="PF00482"/>
    </source>
</evidence>
<dbReference type="InterPro" id="IPR056569">
    <property type="entry name" value="ArlJ-like"/>
</dbReference>
<keyword evidence="2" id="KW-1003">Cell membrane</keyword>
<keyword evidence="5 7" id="KW-0472">Membrane</keyword>
<dbReference type="AlphaFoldDB" id="C7DG92"/>
<evidence type="ECO:0000256" key="6">
    <source>
        <dbReference type="SAM" id="MobiDB-lite"/>
    </source>
</evidence>
<dbReference type="InterPro" id="IPR018076">
    <property type="entry name" value="T2SS_GspF_dom"/>
</dbReference>
<dbReference type="GO" id="GO:0005886">
    <property type="term" value="C:plasma membrane"/>
    <property type="evidence" value="ECO:0007669"/>
    <property type="project" value="UniProtKB-SubCell"/>
</dbReference>
<evidence type="ECO:0000313" key="10">
    <source>
        <dbReference type="Proteomes" id="UP000332487"/>
    </source>
</evidence>
<feature type="region of interest" description="Disordered" evidence="6">
    <location>
        <begin position="1"/>
        <end position="91"/>
    </location>
</feature>
<keyword evidence="10" id="KW-1185">Reference proteome</keyword>
<evidence type="ECO:0000256" key="4">
    <source>
        <dbReference type="ARBA" id="ARBA00022989"/>
    </source>
</evidence>
<proteinExistence type="predicted"/>
<accession>C7DG92</accession>
<feature type="transmembrane region" description="Helical" evidence="7">
    <location>
        <begin position="303"/>
        <end position="330"/>
    </location>
</feature>
<comment type="subcellular location">
    <subcellularLocation>
        <location evidence="1">Cell membrane</location>
        <topology evidence="1">Multi-pass membrane protein</topology>
    </subcellularLocation>
</comment>
<evidence type="ECO:0000256" key="7">
    <source>
        <dbReference type="SAM" id="Phobius"/>
    </source>
</evidence>
<reference evidence="9 10" key="1">
    <citation type="journal article" date="2009" name="Genome Biol.">
        <title>Community-wide analysis of microbial genome sequence signatures.</title>
        <authorList>
            <person name="Dick G.J."/>
            <person name="Andersson A.F."/>
            <person name="Baker B.J."/>
            <person name="Simmons S.L."/>
            <person name="Thomas B.C."/>
            <person name="Yelton A.P."/>
            <person name="Banfield J.F."/>
        </authorList>
    </citation>
    <scope>NUCLEOTIDE SEQUENCE [LARGE SCALE GENOMIC DNA]</scope>
    <source>
        <strain evidence="9">ARMAN-2</strain>
    </source>
</reference>
<evidence type="ECO:0000256" key="1">
    <source>
        <dbReference type="ARBA" id="ARBA00004651"/>
    </source>
</evidence>
<feature type="domain" description="Type II secretion system protein GspF" evidence="8">
    <location>
        <begin position="196"/>
        <end position="319"/>
    </location>
</feature>
<evidence type="ECO:0000313" key="9">
    <source>
        <dbReference type="EMBL" id="EET90420.1"/>
    </source>
</evidence>
<dbReference type="PANTHER" id="PTHR35402">
    <property type="entry name" value="INTEGRAL MEMBRANE PROTEIN-RELATED"/>
    <property type="match status" value="1"/>
</dbReference>
<organism evidence="9 10">
    <name type="scientific">Candidatus Micrarchaeum acidiphilum ARMAN-2</name>
    <dbReference type="NCBI Taxonomy" id="425595"/>
    <lineage>
        <taxon>Archaea</taxon>
        <taxon>Candidatus Micrarchaeota</taxon>
        <taxon>Candidatus Micrarchaeia</taxon>
        <taxon>Candidatus Micrarchaeales</taxon>
        <taxon>Candidatus Micrarchaeaceae</taxon>
        <taxon>Candidatus Micrarchaeum</taxon>
    </lineage>
</organism>
<evidence type="ECO:0000256" key="5">
    <source>
        <dbReference type="ARBA" id="ARBA00023136"/>
    </source>
</evidence>
<feature type="transmembrane region" description="Helical" evidence="7">
    <location>
        <begin position="125"/>
        <end position="147"/>
    </location>
</feature>
<keyword evidence="3 7" id="KW-0812">Transmembrane</keyword>
<name>C7DG92_MICA2</name>
<keyword evidence="4 7" id="KW-1133">Transmembrane helix</keyword>